<reference evidence="2" key="1">
    <citation type="journal article" date="2022" name="Int. J. Mol. Sci.">
        <title>Draft Genome of Tanacetum Coccineum: Genomic Comparison of Closely Related Tanacetum-Family Plants.</title>
        <authorList>
            <person name="Yamashiro T."/>
            <person name="Shiraishi A."/>
            <person name="Nakayama K."/>
            <person name="Satake H."/>
        </authorList>
    </citation>
    <scope>NUCLEOTIDE SEQUENCE</scope>
</reference>
<dbReference type="EMBL" id="BQNB010015089">
    <property type="protein sequence ID" value="GJT35899.1"/>
    <property type="molecule type" value="Genomic_DNA"/>
</dbReference>
<protein>
    <submittedName>
        <fullName evidence="2">Uncharacterized protein</fullName>
    </submittedName>
</protein>
<evidence type="ECO:0000313" key="3">
    <source>
        <dbReference type="Proteomes" id="UP001151760"/>
    </source>
</evidence>
<feature type="non-terminal residue" evidence="2">
    <location>
        <position position="1"/>
    </location>
</feature>
<evidence type="ECO:0000313" key="2">
    <source>
        <dbReference type="EMBL" id="GJT35899.1"/>
    </source>
</evidence>
<feature type="compositionally biased region" description="Polar residues" evidence="1">
    <location>
        <begin position="51"/>
        <end position="60"/>
    </location>
</feature>
<dbReference type="Proteomes" id="UP001151760">
    <property type="component" value="Unassembled WGS sequence"/>
</dbReference>
<accession>A0ABQ5DAF0</accession>
<evidence type="ECO:0000256" key="1">
    <source>
        <dbReference type="SAM" id="MobiDB-lite"/>
    </source>
</evidence>
<proteinExistence type="predicted"/>
<feature type="region of interest" description="Disordered" evidence="1">
    <location>
        <begin position="30"/>
        <end position="158"/>
    </location>
</feature>
<feature type="compositionally biased region" description="Basic residues" evidence="1">
    <location>
        <begin position="72"/>
        <end position="90"/>
    </location>
</feature>
<keyword evidence="3" id="KW-1185">Reference proteome</keyword>
<name>A0ABQ5DAF0_9ASTR</name>
<gene>
    <name evidence="2" type="ORF">Tco_0926318</name>
</gene>
<organism evidence="2 3">
    <name type="scientific">Tanacetum coccineum</name>
    <dbReference type="NCBI Taxonomy" id="301880"/>
    <lineage>
        <taxon>Eukaryota</taxon>
        <taxon>Viridiplantae</taxon>
        <taxon>Streptophyta</taxon>
        <taxon>Embryophyta</taxon>
        <taxon>Tracheophyta</taxon>
        <taxon>Spermatophyta</taxon>
        <taxon>Magnoliopsida</taxon>
        <taxon>eudicotyledons</taxon>
        <taxon>Gunneridae</taxon>
        <taxon>Pentapetalae</taxon>
        <taxon>asterids</taxon>
        <taxon>campanulids</taxon>
        <taxon>Asterales</taxon>
        <taxon>Asteraceae</taxon>
        <taxon>Asteroideae</taxon>
        <taxon>Anthemideae</taxon>
        <taxon>Anthemidinae</taxon>
        <taxon>Tanacetum</taxon>
    </lineage>
</organism>
<comment type="caution">
    <text evidence="2">The sequence shown here is derived from an EMBL/GenBank/DDBJ whole genome shotgun (WGS) entry which is preliminary data.</text>
</comment>
<sequence length="182" mass="19782">FLPGILSNSNFTKDPSKVTDIELTTHMIAVNNQKDPMSPLPLATKPKKGKSQTVTPSLPKSQGPEVTGALSKKIKRPKSKKPPTKTKVTRPKPIEGLPSTLNEGTHKSKPLPEITSTPPKDSGGNIQPFDKDITSMTSDKGKAKTMPHPEGSLGDKQNAFNTSQNAFIKWLFELVNLECKND</sequence>
<reference evidence="2" key="2">
    <citation type="submission" date="2022-01" db="EMBL/GenBank/DDBJ databases">
        <authorList>
            <person name="Yamashiro T."/>
            <person name="Shiraishi A."/>
            <person name="Satake H."/>
            <person name="Nakayama K."/>
        </authorList>
    </citation>
    <scope>NUCLEOTIDE SEQUENCE</scope>
</reference>